<evidence type="ECO:0000313" key="2">
    <source>
        <dbReference type="EMBL" id="KLU66424.1"/>
    </source>
</evidence>
<dbReference type="EC" id="2.4.1.54" evidence="2"/>
<organism evidence="2 3">
    <name type="scientific">Desulfosporosinus acididurans</name>
    <dbReference type="NCBI Taxonomy" id="476652"/>
    <lineage>
        <taxon>Bacteria</taxon>
        <taxon>Bacillati</taxon>
        <taxon>Bacillota</taxon>
        <taxon>Clostridia</taxon>
        <taxon>Eubacteriales</taxon>
        <taxon>Desulfitobacteriaceae</taxon>
        <taxon>Desulfosporosinus</taxon>
    </lineage>
</organism>
<evidence type="ECO:0000313" key="3">
    <source>
        <dbReference type="Proteomes" id="UP000036356"/>
    </source>
</evidence>
<dbReference type="AlphaFoldDB" id="A0A0J1FSG9"/>
<dbReference type="InterPro" id="IPR029044">
    <property type="entry name" value="Nucleotide-diphossugar_trans"/>
</dbReference>
<name>A0A0J1FSG9_9FIRM</name>
<keyword evidence="3" id="KW-1185">Reference proteome</keyword>
<dbReference type="PANTHER" id="PTHR48090">
    <property type="entry name" value="UNDECAPRENYL-PHOSPHATE 4-DEOXY-4-FORMAMIDO-L-ARABINOSE TRANSFERASE-RELATED"/>
    <property type="match status" value="1"/>
</dbReference>
<keyword evidence="2" id="KW-0328">Glycosyltransferase</keyword>
<dbReference type="EMBL" id="LDZY01000005">
    <property type="protein sequence ID" value="KLU66424.1"/>
    <property type="molecule type" value="Genomic_DNA"/>
</dbReference>
<dbReference type="Proteomes" id="UP000036356">
    <property type="component" value="Unassembled WGS sequence"/>
</dbReference>
<dbReference type="InterPro" id="IPR001173">
    <property type="entry name" value="Glyco_trans_2-like"/>
</dbReference>
<dbReference type="PANTHER" id="PTHR48090:SF7">
    <property type="entry name" value="RFBJ PROTEIN"/>
    <property type="match status" value="1"/>
</dbReference>
<dbReference type="SUPFAM" id="SSF53448">
    <property type="entry name" value="Nucleotide-diphospho-sugar transferases"/>
    <property type="match status" value="1"/>
</dbReference>
<evidence type="ECO:0000259" key="1">
    <source>
        <dbReference type="Pfam" id="PF00535"/>
    </source>
</evidence>
<comment type="caution">
    <text evidence="2">The sequence shown here is derived from an EMBL/GenBank/DDBJ whole genome shotgun (WGS) entry which is preliminary data.</text>
</comment>
<protein>
    <submittedName>
        <fullName evidence="2">Undecaprenyl-phosphate mannosyltransferase</fullName>
        <ecNumber evidence="2">2.4.1.54</ecNumber>
    </submittedName>
</protein>
<sequence>MLDKILVIIPSWNEARGIANVIMEIKQFLPQSEILVIDDGSTDNTYSVALNAGAKVVSLPLNLGIGGAMQTGFLYAKCRDFKVAIQVDGDGQHDPSQIPLLLKQLETSDLVIGSRYIDKDGFISSRARRMGTNIFKFMLKFLTGKVFTDPTSGFRAINSKVINEFANNYPTDFPEVEVITQLNRRGFKINEVPVKMRERKYGHSSITLIKSIWYMIKVGTVLLIGESKGRVKQI</sequence>
<gene>
    <name evidence="2" type="ORF">DEAC_c18230</name>
</gene>
<feature type="domain" description="Glycosyltransferase 2-like" evidence="1">
    <location>
        <begin position="7"/>
        <end position="164"/>
    </location>
</feature>
<dbReference type="PATRIC" id="fig|476652.3.peg.1885"/>
<dbReference type="Gene3D" id="3.90.550.10">
    <property type="entry name" value="Spore Coat Polysaccharide Biosynthesis Protein SpsA, Chain A"/>
    <property type="match status" value="1"/>
</dbReference>
<keyword evidence="2" id="KW-0808">Transferase</keyword>
<dbReference type="CDD" id="cd04179">
    <property type="entry name" value="DPM_DPG-synthase_like"/>
    <property type="match status" value="1"/>
</dbReference>
<dbReference type="GO" id="GO:0047267">
    <property type="term" value="F:undecaprenyl-phosphate mannosyltransferase activity"/>
    <property type="evidence" value="ECO:0007669"/>
    <property type="project" value="UniProtKB-EC"/>
</dbReference>
<accession>A0A0J1FSG9</accession>
<dbReference type="STRING" id="476652.DEAC_c18230"/>
<reference evidence="2 3" key="1">
    <citation type="submission" date="2015-06" db="EMBL/GenBank/DDBJ databases">
        <title>Draft genome of the moderately acidophilic sulfate reducer Candidatus Desulfosporosinus acididurans strain M1.</title>
        <authorList>
            <person name="Poehlein A."/>
            <person name="Petzsch P."/>
            <person name="Johnson B.D."/>
            <person name="Schloemann M."/>
            <person name="Daniel R."/>
            <person name="Muehling M."/>
        </authorList>
    </citation>
    <scope>NUCLEOTIDE SEQUENCE [LARGE SCALE GENOMIC DNA]</scope>
    <source>
        <strain evidence="2 3">M1</strain>
    </source>
</reference>
<dbReference type="InterPro" id="IPR050256">
    <property type="entry name" value="Glycosyltransferase_2"/>
</dbReference>
<proteinExistence type="predicted"/>
<dbReference type="Pfam" id="PF00535">
    <property type="entry name" value="Glycos_transf_2"/>
    <property type="match status" value="1"/>
</dbReference>